<evidence type="ECO:0000256" key="3">
    <source>
        <dbReference type="ARBA" id="ARBA00022679"/>
    </source>
</evidence>
<comment type="subcellular location">
    <subcellularLocation>
        <location evidence="1">Endomembrane system</location>
        <topology evidence="1">Peripheral membrane protein</topology>
    </subcellularLocation>
</comment>
<feature type="domain" description="Phospholipid/glycerol acyltransferase" evidence="7">
    <location>
        <begin position="144"/>
        <end position="273"/>
    </location>
</feature>
<comment type="similarity">
    <text evidence="2 6">Belongs to the GPAT/DAPAT family.</text>
</comment>
<keyword evidence="5 6" id="KW-0012">Acyltransferase</keyword>
<dbReference type="PIRSF" id="PIRSF000437">
    <property type="entry name" value="GPAT_DHAPAT"/>
    <property type="match status" value="1"/>
</dbReference>
<dbReference type="CDD" id="cd07993">
    <property type="entry name" value="LPLAT_DHAPAT-like"/>
    <property type="match status" value="1"/>
</dbReference>
<dbReference type="InterPro" id="IPR022284">
    <property type="entry name" value="GPAT/DHAPAT"/>
</dbReference>
<dbReference type="InterPro" id="IPR002123">
    <property type="entry name" value="Plipid/glycerol_acylTrfase"/>
</dbReference>
<evidence type="ECO:0000256" key="4">
    <source>
        <dbReference type="ARBA" id="ARBA00023136"/>
    </source>
</evidence>
<dbReference type="InterPro" id="IPR041728">
    <property type="entry name" value="GPAT/DHAPAT_LPLAT"/>
</dbReference>
<dbReference type="AlphaFoldDB" id="A0AAE1UEN4"/>
<evidence type="ECO:0000313" key="9">
    <source>
        <dbReference type="Proteomes" id="UP001292094"/>
    </source>
</evidence>
<dbReference type="GO" id="GO:0019432">
    <property type="term" value="P:triglyceride biosynthetic process"/>
    <property type="evidence" value="ECO:0007669"/>
    <property type="project" value="TreeGrafter"/>
</dbReference>
<dbReference type="InterPro" id="IPR045520">
    <property type="entry name" value="GPAT/DHAPAT_C"/>
</dbReference>
<organism evidence="8 9">
    <name type="scientific">Petrolisthes manimaculis</name>
    <dbReference type="NCBI Taxonomy" id="1843537"/>
    <lineage>
        <taxon>Eukaryota</taxon>
        <taxon>Metazoa</taxon>
        <taxon>Ecdysozoa</taxon>
        <taxon>Arthropoda</taxon>
        <taxon>Crustacea</taxon>
        <taxon>Multicrustacea</taxon>
        <taxon>Malacostraca</taxon>
        <taxon>Eumalacostraca</taxon>
        <taxon>Eucarida</taxon>
        <taxon>Decapoda</taxon>
        <taxon>Pleocyemata</taxon>
        <taxon>Anomura</taxon>
        <taxon>Galatheoidea</taxon>
        <taxon>Porcellanidae</taxon>
        <taxon>Petrolisthes</taxon>
    </lineage>
</organism>
<dbReference type="GO" id="GO:0031966">
    <property type="term" value="C:mitochondrial membrane"/>
    <property type="evidence" value="ECO:0007669"/>
    <property type="project" value="TreeGrafter"/>
</dbReference>
<dbReference type="GO" id="GO:0016287">
    <property type="term" value="F:glycerone-phosphate O-acyltransferase activity"/>
    <property type="evidence" value="ECO:0007669"/>
    <property type="project" value="TreeGrafter"/>
</dbReference>
<dbReference type="GO" id="GO:0004366">
    <property type="term" value="F:glycerol-3-phosphate O-acyltransferase activity"/>
    <property type="evidence" value="ECO:0007669"/>
    <property type="project" value="TreeGrafter"/>
</dbReference>
<dbReference type="GO" id="GO:0005778">
    <property type="term" value="C:peroxisomal membrane"/>
    <property type="evidence" value="ECO:0007669"/>
    <property type="project" value="TreeGrafter"/>
</dbReference>
<dbReference type="SMART" id="SM00563">
    <property type="entry name" value="PlsC"/>
    <property type="match status" value="1"/>
</dbReference>
<dbReference type="SUPFAM" id="SSF69593">
    <property type="entry name" value="Glycerol-3-phosphate (1)-acyltransferase"/>
    <property type="match status" value="1"/>
</dbReference>
<dbReference type="Pfam" id="PF19277">
    <property type="entry name" value="GPAT_C"/>
    <property type="match status" value="1"/>
</dbReference>
<keyword evidence="3 6" id="KW-0808">Transferase</keyword>
<dbReference type="Proteomes" id="UP001292094">
    <property type="component" value="Unassembled WGS sequence"/>
</dbReference>
<evidence type="ECO:0000259" key="7">
    <source>
        <dbReference type="SMART" id="SM00563"/>
    </source>
</evidence>
<sequence>MEGAVSHTALSEPSGQGKPTCQYIDLLAERRLSSDLRWAIREWKSVGDYKYGNHLTRKEIFDHVLQSDRVQHTISQLVEGGKDQEVLINEVQEILEQMGHTQDISVIRQFAFVLPKIMKRIYGKVMINEEGIEKLRSTLVETPVVLLPTHRSYADFLLVSYIAYHFNLPLPVIAAGMDFMSMAVIGDKLRGSGAFYIRRSFMDNTLYWAVFQEYVQTIVECTGAPLEFFLEGTRSRSGKSLPPKIGLLGCVSECWLRGRLPDLAIVPISISYERTLEEKLYAYELLGVPKPKESTSGLLKATSILKENYGDIYITVGDAVSVREFLEPRVDRHLNVATPSHLAPLSRTELNACESLGYHMLRKIQQGVVTSVWNVMCIHLQRVLSTGQWSLPFDTLVQETVWLIDLLKRIGAVISVEGGVKESVERCLEIHREVARLGEDGRVHIQCLHNHSLAATNGKKMSLKGKSLINAVTEQVLQHYINKVIHLLIRPGLLSLALKSLELTSQHTTTLEKLKSRFEFLRSLYGYDFIFEKNAEGRDFMEGLSVMTWCGEVSVVQDHVHLVQGGGRFMKTLLNVLSPFVLAYFCTARTLASQEWVDNGELVAASQLAVEKCLTPGSGQYSALSLDSIRHALRALARMGAATRTTGEDGKVRLKPVVQLVSSIVEVLGHLIHSQPLKHKL</sequence>
<reference evidence="8" key="1">
    <citation type="submission" date="2023-11" db="EMBL/GenBank/DDBJ databases">
        <title>Genome assemblies of two species of porcelain crab, Petrolisthes cinctipes and Petrolisthes manimaculis (Anomura: Porcellanidae).</title>
        <authorList>
            <person name="Angst P."/>
        </authorList>
    </citation>
    <scope>NUCLEOTIDE SEQUENCE</scope>
    <source>
        <strain evidence="8">PB745_02</strain>
        <tissue evidence="8">Gill</tissue>
    </source>
</reference>
<dbReference type="GO" id="GO:0008611">
    <property type="term" value="P:ether lipid biosynthetic process"/>
    <property type="evidence" value="ECO:0007669"/>
    <property type="project" value="TreeGrafter"/>
</dbReference>
<proteinExistence type="inferred from homology"/>
<accession>A0AAE1UEN4</accession>
<evidence type="ECO:0000313" key="8">
    <source>
        <dbReference type="EMBL" id="KAK4320747.1"/>
    </source>
</evidence>
<evidence type="ECO:0000256" key="6">
    <source>
        <dbReference type="PIRNR" id="PIRNR000437"/>
    </source>
</evidence>
<keyword evidence="4" id="KW-0472">Membrane</keyword>
<dbReference type="GO" id="GO:0006631">
    <property type="term" value="P:fatty acid metabolic process"/>
    <property type="evidence" value="ECO:0007669"/>
    <property type="project" value="TreeGrafter"/>
</dbReference>
<dbReference type="PANTHER" id="PTHR12563">
    <property type="entry name" value="GLYCEROL-3-PHOSPHATE ACYLTRANSFERASE"/>
    <property type="match status" value="1"/>
</dbReference>
<dbReference type="PANTHER" id="PTHR12563:SF17">
    <property type="entry name" value="DIHYDROXYACETONE PHOSPHATE ACYLTRANSFERASE"/>
    <property type="match status" value="1"/>
</dbReference>
<evidence type="ECO:0000256" key="5">
    <source>
        <dbReference type="ARBA" id="ARBA00023315"/>
    </source>
</evidence>
<comment type="caution">
    <text evidence="8">The sequence shown here is derived from an EMBL/GenBank/DDBJ whole genome shotgun (WGS) entry which is preliminary data.</text>
</comment>
<protein>
    <recommendedName>
        <fullName evidence="7">Phospholipid/glycerol acyltransferase domain-containing protein</fullName>
    </recommendedName>
</protein>
<gene>
    <name evidence="8" type="ORF">Pmani_008404</name>
</gene>
<dbReference type="Pfam" id="PF01553">
    <property type="entry name" value="Acyltransferase"/>
    <property type="match status" value="1"/>
</dbReference>
<evidence type="ECO:0000256" key="2">
    <source>
        <dbReference type="ARBA" id="ARBA00007937"/>
    </source>
</evidence>
<evidence type="ECO:0000256" key="1">
    <source>
        <dbReference type="ARBA" id="ARBA00004184"/>
    </source>
</evidence>
<name>A0AAE1UEN4_9EUCA</name>
<dbReference type="GO" id="GO:0008654">
    <property type="term" value="P:phospholipid biosynthetic process"/>
    <property type="evidence" value="ECO:0007669"/>
    <property type="project" value="TreeGrafter"/>
</dbReference>
<dbReference type="EMBL" id="JAWZYT010000640">
    <property type="protein sequence ID" value="KAK4320747.1"/>
    <property type="molecule type" value="Genomic_DNA"/>
</dbReference>
<keyword evidence="9" id="KW-1185">Reference proteome</keyword>
<dbReference type="GO" id="GO:0012505">
    <property type="term" value="C:endomembrane system"/>
    <property type="evidence" value="ECO:0007669"/>
    <property type="project" value="UniProtKB-SubCell"/>
</dbReference>